<dbReference type="PANTHER" id="PTHR23513">
    <property type="entry name" value="INTEGRAL MEMBRANE EFFLUX PROTEIN-RELATED"/>
    <property type="match status" value="1"/>
</dbReference>
<dbReference type="PANTHER" id="PTHR23513:SF11">
    <property type="entry name" value="STAPHYLOFERRIN A TRANSPORTER"/>
    <property type="match status" value="1"/>
</dbReference>
<organism evidence="9 10">
    <name type="scientific">Micromonospora echinaurantiaca</name>
    <dbReference type="NCBI Taxonomy" id="47857"/>
    <lineage>
        <taxon>Bacteria</taxon>
        <taxon>Bacillati</taxon>
        <taxon>Actinomycetota</taxon>
        <taxon>Actinomycetes</taxon>
        <taxon>Micromonosporales</taxon>
        <taxon>Micromonosporaceae</taxon>
        <taxon>Micromonospora</taxon>
    </lineage>
</organism>
<evidence type="ECO:0000256" key="1">
    <source>
        <dbReference type="ARBA" id="ARBA00004651"/>
    </source>
</evidence>
<reference evidence="9 10" key="1">
    <citation type="submission" date="2016-06" db="EMBL/GenBank/DDBJ databases">
        <authorList>
            <person name="Kjaerup R.B."/>
            <person name="Dalgaard T.S."/>
            <person name="Juul-Madsen H.R."/>
        </authorList>
    </citation>
    <scope>NUCLEOTIDE SEQUENCE [LARGE SCALE GENOMIC DNA]</scope>
    <source>
        <strain evidence="9 10">DSM 43904</strain>
    </source>
</reference>
<keyword evidence="10" id="KW-1185">Reference proteome</keyword>
<feature type="transmembrane region" description="Helical" evidence="7">
    <location>
        <begin position="391"/>
        <end position="412"/>
    </location>
</feature>
<evidence type="ECO:0000256" key="7">
    <source>
        <dbReference type="SAM" id="Phobius"/>
    </source>
</evidence>
<feature type="transmembrane region" description="Helical" evidence="7">
    <location>
        <begin position="94"/>
        <end position="115"/>
    </location>
</feature>
<feature type="transmembrane region" description="Helical" evidence="7">
    <location>
        <begin position="272"/>
        <end position="293"/>
    </location>
</feature>
<dbReference type="Gene3D" id="1.20.1250.20">
    <property type="entry name" value="MFS general substrate transporter like domains"/>
    <property type="match status" value="1"/>
</dbReference>
<evidence type="ECO:0000256" key="2">
    <source>
        <dbReference type="ARBA" id="ARBA00022448"/>
    </source>
</evidence>
<dbReference type="PROSITE" id="PS50850">
    <property type="entry name" value="MFS"/>
    <property type="match status" value="1"/>
</dbReference>
<evidence type="ECO:0000256" key="5">
    <source>
        <dbReference type="ARBA" id="ARBA00022989"/>
    </source>
</evidence>
<dbReference type="RefSeq" id="WP_197700305.1">
    <property type="nucleotide sequence ID" value="NZ_LT607750.1"/>
</dbReference>
<evidence type="ECO:0000313" key="9">
    <source>
        <dbReference type="EMBL" id="SCG56888.1"/>
    </source>
</evidence>
<evidence type="ECO:0000256" key="6">
    <source>
        <dbReference type="ARBA" id="ARBA00023136"/>
    </source>
</evidence>
<evidence type="ECO:0000313" key="10">
    <source>
        <dbReference type="Proteomes" id="UP000198217"/>
    </source>
</evidence>
<dbReference type="SUPFAM" id="SSF103473">
    <property type="entry name" value="MFS general substrate transporter"/>
    <property type="match status" value="1"/>
</dbReference>
<feature type="transmembrane region" description="Helical" evidence="7">
    <location>
        <begin position="62"/>
        <end position="82"/>
    </location>
</feature>
<feature type="transmembrane region" description="Helical" evidence="7">
    <location>
        <begin position="328"/>
        <end position="351"/>
    </location>
</feature>
<feature type="transmembrane region" description="Helical" evidence="7">
    <location>
        <begin position="242"/>
        <end position="260"/>
    </location>
</feature>
<dbReference type="EMBL" id="LT607750">
    <property type="protein sequence ID" value="SCG56888.1"/>
    <property type="molecule type" value="Genomic_DNA"/>
</dbReference>
<dbReference type="Pfam" id="PF05977">
    <property type="entry name" value="MFS_3"/>
    <property type="match status" value="1"/>
</dbReference>
<feature type="domain" description="Major facilitator superfamily (MFS) profile" evidence="8">
    <location>
        <begin position="1"/>
        <end position="417"/>
    </location>
</feature>
<name>A0A1C5IEK7_9ACTN</name>
<gene>
    <name evidence="9" type="ORF">GA0070609_3214</name>
</gene>
<evidence type="ECO:0000256" key="4">
    <source>
        <dbReference type="ARBA" id="ARBA00022692"/>
    </source>
</evidence>
<dbReference type="InterPro" id="IPR036259">
    <property type="entry name" value="MFS_trans_sf"/>
</dbReference>
<keyword evidence="3" id="KW-1003">Cell membrane</keyword>
<dbReference type="GO" id="GO:0022857">
    <property type="term" value="F:transmembrane transporter activity"/>
    <property type="evidence" value="ECO:0007669"/>
    <property type="project" value="InterPro"/>
</dbReference>
<keyword evidence="6 7" id="KW-0472">Membrane</keyword>
<dbReference type="AlphaFoldDB" id="A0A1C5IEK7"/>
<dbReference type="InterPro" id="IPR010290">
    <property type="entry name" value="TM_effector"/>
</dbReference>
<dbReference type="GO" id="GO:0005886">
    <property type="term" value="C:plasma membrane"/>
    <property type="evidence" value="ECO:0007669"/>
    <property type="project" value="UniProtKB-SubCell"/>
</dbReference>
<feature type="transmembrane region" description="Helical" evidence="7">
    <location>
        <begin position="305"/>
        <end position="322"/>
    </location>
</feature>
<dbReference type="Proteomes" id="UP000198217">
    <property type="component" value="Chromosome I"/>
</dbReference>
<feature type="transmembrane region" description="Helical" evidence="7">
    <location>
        <begin position="186"/>
        <end position="206"/>
    </location>
</feature>
<comment type="subcellular location">
    <subcellularLocation>
        <location evidence="1">Cell membrane</location>
        <topology evidence="1">Multi-pass membrane protein</topology>
    </subcellularLocation>
</comment>
<dbReference type="CDD" id="cd06173">
    <property type="entry name" value="MFS_MefA_like"/>
    <property type="match status" value="1"/>
</dbReference>
<feature type="transmembrane region" description="Helical" evidence="7">
    <location>
        <begin position="121"/>
        <end position="144"/>
    </location>
</feature>
<keyword evidence="5 7" id="KW-1133">Transmembrane helix</keyword>
<evidence type="ECO:0000256" key="3">
    <source>
        <dbReference type="ARBA" id="ARBA00022475"/>
    </source>
</evidence>
<proteinExistence type="predicted"/>
<keyword evidence="2" id="KW-0813">Transport</keyword>
<evidence type="ECO:0000259" key="8">
    <source>
        <dbReference type="PROSITE" id="PS50850"/>
    </source>
</evidence>
<dbReference type="InterPro" id="IPR020846">
    <property type="entry name" value="MFS_dom"/>
</dbReference>
<sequence>MTETAPSRTTSRRGAHEGRGEAWKPFAAPVFRALWIAQFVSNIGTWMSTVAAQWELVGRSPVLVSLVQTSASLPLLLLAFPAGVLADQLDRRRLLITAQYAMLGCSAVLAGLAFADVLQPASLLTLLFLTGCGSALMGPAWQAIQPELVDRPSLPQAAALGAVSMNLARAVGPALGGLLLSLTGTGWVFTINALSYLGTVAVLAAWHRPPGPRETPSGDQRLLTALDAGRRYVWHSPDIRGVLWRCLLFVPAASALWALLPLVASRSLGLGASGYGLLLGAVGAGAVVGAVLLPSMRRVWGAGRSLAFAGLAAASVLTLLTLTRTVWAAVLLLPAAGLAWILVVSLLSATMQTRLPAWVRARGLAVYLVVFQGGMALAAPVWGLLADRWGLAPALLTSSVALLLGAASVRWWPLPGGSADTNPSSHWPEPVSVLDPQPHGGPVLVTVEYRVATGDIDRFIAAMTAVARSRRRTGAVTWGLYRDSSDPERLIEHYVVVTWNDHLAQHRDRLTADDRRAEQVARALLKEGTKPTVAHAFDAMTAT</sequence>
<keyword evidence="4 7" id="KW-0812">Transmembrane</keyword>
<protein>
    <submittedName>
        <fullName evidence="9">Predicted arabinose efflux permease, MFS family</fullName>
    </submittedName>
</protein>
<accession>A0A1C5IEK7</accession>
<feature type="transmembrane region" description="Helical" evidence="7">
    <location>
        <begin position="363"/>
        <end position="385"/>
    </location>
</feature>